<dbReference type="Proteomes" id="UP000319663">
    <property type="component" value="Unassembled WGS sequence"/>
</dbReference>
<evidence type="ECO:0000313" key="3">
    <source>
        <dbReference type="Proteomes" id="UP000319663"/>
    </source>
</evidence>
<protein>
    <submittedName>
        <fullName evidence="2">Uncharacterized protein</fullName>
    </submittedName>
</protein>
<gene>
    <name evidence="2" type="ORF">MPDQ_003354</name>
</gene>
<dbReference type="PANTHER" id="PTHR28254:SF1">
    <property type="entry name" value="CYTOCHROME B-C1 COMPLEX SUBUNIT 10, MITOCHONDRIAL"/>
    <property type="match status" value="1"/>
</dbReference>
<keyword evidence="1" id="KW-0472">Membrane</keyword>
<dbReference type="PANTHER" id="PTHR28254">
    <property type="entry name" value="CYTOCHROME B-C1 COMPLEX SUBUNIT 10"/>
    <property type="match status" value="1"/>
</dbReference>
<evidence type="ECO:0000313" key="2">
    <source>
        <dbReference type="EMBL" id="TQB68505.1"/>
    </source>
</evidence>
<reference evidence="2 3" key="1">
    <citation type="submission" date="2019-06" db="EMBL/GenBank/DDBJ databases">
        <title>Wine fermentation using esterase from Monascus purpureus.</title>
        <authorList>
            <person name="Geng C."/>
            <person name="Zhang Y."/>
        </authorList>
    </citation>
    <scope>NUCLEOTIDE SEQUENCE [LARGE SCALE GENOMIC DNA]</scope>
    <source>
        <strain evidence="2">HQ1</strain>
    </source>
</reference>
<evidence type="ECO:0000256" key="1">
    <source>
        <dbReference type="SAM" id="Phobius"/>
    </source>
</evidence>
<comment type="caution">
    <text evidence="2">The sequence shown here is derived from an EMBL/GenBank/DDBJ whole genome shotgun (WGS) entry which is preliminary data.</text>
</comment>
<keyword evidence="3" id="KW-1185">Reference proteome</keyword>
<keyword evidence="1" id="KW-0812">Transmembrane</keyword>
<sequence>MTSGSVLSGFGVAAGVFALFFFGDVPRVRVDILQRIPVVGGYWKREIAPEDNPF</sequence>
<name>A0A507QN00_MONPU</name>
<dbReference type="EMBL" id="VIFY01000211">
    <property type="protein sequence ID" value="TQB68505.1"/>
    <property type="molecule type" value="Genomic_DNA"/>
</dbReference>
<keyword evidence="1" id="KW-1133">Transmembrane helix</keyword>
<dbReference type="AlphaFoldDB" id="A0A507QN00"/>
<dbReference type="Pfam" id="PF09796">
    <property type="entry name" value="QCR10"/>
    <property type="match status" value="1"/>
</dbReference>
<dbReference type="GO" id="GO:0006122">
    <property type="term" value="P:mitochondrial electron transport, ubiquinol to cytochrome c"/>
    <property type="evidence" value="ECO:0007669"/>
    <property type="project" value="InterPro"/>
</dbReference>
<dbReference type="STRING" id="5098.A0A507QN00"/>
<organism evidence="2 3">
    <name type="scientific">Monascus purpureus</name>
    <name type="common">Red mold</name>
    <name type="synonym">Monascus anka</name>
    <dbReference type="NCBI Taxonomy" id="5098"/>
    <lineage>
        <taxon>Eukaryota</taxon>
        <taxon>Fungi</taxon>
        <taxon>Dikarya</taxon>
        <taxon>Ascomycota</taxon>
        <taxon>Pezizomycotina</taxon>
        <taxon>Eurotiomycetes</taxon>
        <taxon>Eurotiomycetidae</taxon>
        <taxon>Eurotiales</taxon>
        <taxon>Aspergillaceae</taxon>
        <taxon>Monascus</taxon>
    </lineage>
</organism>
<dbReference type="InterPro" id="IPR019182">
    <property type="entry name" value="Cytochrome_b-c1_su10_fun"/>
</dbReference>
<feature type="transmembrane region" description="Helical" evidence="1">
    <location>
        <begin position="6"/>
        <end position="25"/>
    </location>
</feature>
<proteinExistence type="predicted"/>
<accession>A0A507QN00</accession>
<dbReference type="GO" id="GO:0005739">
    <property type="term" value="C:mitochondrion"/>
    <property type="evidence" value="ECO:0007669"/>
    <property type="project" value="GOC"/>
</dbReference>